<feature type="compositionally biased region" description="Polar residues" evidence="1">
    <location>
        <begin position="303"/>
        <end position="318"/>
    </location>
</feature>
<feature type="compositionally biased region" description="Basic and acidic residues" evidence="1">
    <location>
        <begin position="1"/>
        <end position="22"/>
    </location>
</feature>
<feature type="region of interest" description="Disordered" evidence="1">
    <location>
        <begin position="1"/>
        <end position="76"/>
    </location>
</feature>
<feature type="compositionally biased region" description="Basic and acidic residues" evidence="1">
    <location>
        <begin position="584"/>
        <end position="593"/>
    </location>
</feature>
<dbReference type="SUPFAM" id="SSF54928">
    <property type="entry name" value="RNA-binding domain, RBD"/>
    <property type="match status" value="1"/>
</dbReference>
<accession>A0A2J7PZD6</accession>
<dbReference type="PANTHER" id="PTHR21678">
    <property type="entry name" value="GROWTH INHIBITION AND DIFFERENTIATION RELATED PROTEIN 88"/>
    <property type="match status" value="1"/>
</dbReference>
<dbReference type="Proteomes" id="UP000235965">
    <property type="component" value="Unassembled WGS sequence"/>
</dbReference>
<dbReference type="InParanoid" id="A0A2J7PZD6"/>
<dbReference type="AlphaFoldDB" id="A0A2J7PZD6"/>
<feature type="compositionally biased region" description="Basic and acidic residues" evidence="1">
    <location>
        <begin position="798"/>
        <end position="811"/>
    </location>
</feature>
<sequence length="811" mass="90532">MGVEHQHFADRAADTSSRENNVRRAKTLPAVGIYRPPAARRSEEQIAPITAQRCSSPAAETKPERRRPARQRRPDIQVYVPRAKRLSTRGQDGDASSTASISFCQQVGSRTLSAHGDLCLKTSATSQSSEKERKSRMAAVHCSSVPTTLSVAHYGDNMSLRQDFEQTHMEVSDWAKNTGQSSELNCFVSDLNSDMNDREVDMDVWGVRAQHLSSEDVQSVYRKNGGKHMRVMENSQVQIEDEVVGRKFIRRDSNSSALELSDSNTPGSVHTEDQVFDDHSNIKNVDRILKTVQLHQGKDIYSSIHSSSNCQESNLQSVSKEEESDIEQLIDSEDLRSGDLTDDFLGEVGVQSGSVRRNSESSSPGHSSRDSPSSEIDNETHSSNYYCEIKNTTNRFQSKVLSCELNIQNPSEGNISQDSGFGNKSPDVSLNLEESDSVMKTSDDSGEFLKCSDTLGEKMIFNSNDSFHGNKNLSSVDGKKHFDDSEERLCTRKDLVSNDCHKKDENEEYRVQEKPNRKNRRIISGNVISDVLIISDPDPVADITPTSQIGSSSENSLSPNGIVNKKKKVRQKGVVTVEKSGPSLREHSADKQKSCPSPVKLNPEECTWDMMFDDNGECLDPKLMEELTNSVGSVTIEKPPSDYRSYQSRVELIMSGAADDEFSHVLEIYSFPAEFKTHDLYAVFSPYMKGGFEIKWVDDTHALGVFSSALVAAEVLATDHPFVKTRPLHEATPESRMKARRSAEFLQPYRARPETCAALARRLVTGALGVRLNTTREEREAERKLLREAREKKKLAARQRDQAWEGTLGEK</sequence>
<evidence type="ECO:0000313" key="3">
    <source>
        <dbReference type="Proteomes" id="UP000235965"/>
    </source>
</evidence>
<feature type="compositionally biased region" description="Acidic residues" evidence="1">
    <location>
        <begin position="322"/>
        <end position="332"/>
    </location>
</feature>
<organism evidence="2 3">
    <name type="scientific">Cryptotermes secundus</name>
    <dbReference type="NCBI Taxonomy" id="105785"/>
    <lineage>
        <taxon>Eukaryota</taxon>
        <taxon>Metazoa</taxon>
        <taxon>Ecdysozoa</taxon>
        <taxon>Arthropoda</taxon>
        <taxon>Hexapoda</taxon>
        <taxon>Insecta</taxon>
        <taxon>Pterygota</taxon>
        <taxon>Neoptera</taxon>
        <taxon>Polyneoptera</taxon>
        <taxon>Dictyoptera</taxon>
        <taxon>Blattodea</taxon>
        <taxon>Blattoidea</taxon>
        <taxon>Termitoidae</taxon>
        <taxon>Kalotermitidae</taxon>
        <taxon>Cryptotermitinae</taxon>
        <taxon>Cryptotermes</taxon>
    </lineage>
</organism>
<dbReference type="GO" id="GO:0003676">
    <property type="term" value="F:nucleic acid binding"/>
    <property type="evidence" value="ECO:0007669"/>
    <property type="project" value="InterPro"/>
</dbReference>
<dbReference type="PANTHER" id="PTHR21678:SF7">
    <property type="entry name" value="COILED-COIL DOMAIN-CONTAINING PROTEIN R3HCC1L"/>
    <property type="match status" value="1"/>
</dbReference>
<proteinExistence type="predicted"/>
<dbReference type="InterPro" id="IPR035979">
    <property type="entry name" value="RBD_domain_sf"/>
</dbReference>
<evidence type="ECO:0000256" key="1">
    <source>
        <dbReference type="SAM" id="MobiDB-lite"/>
    </source>
</evidence>
<gene>
    <name evidence="2" type="ORF">B7P43_G10330</name>
</gene>
<protein>
    <recommendedName>
        <fullName evidence="4">Coiled-coil domain-containing protein R3HCC1L</fullName>
    </recommendedName>
</protein>
<dbReference type="InterPro" id="IPR012677">
    <property type="entry name" value="Nucleotide-bd_a/b_plait_sf"/>
</dbReference>
<feature type="region of interest" description="Disordered" evidence="1">
    <location>
        <begin position="791"/>
        <end position="811"/>
    </location>
</feature>
<comment type="caution">
    <text evidence="2">The sequence shown here is derived from an EMBL/GenBank/DDBJ whole genome shotgun (WGS) entry which is preliminary data.</text>
</comment>
<feature type="region of interest" description="Disordered" evidence="1">
    <location>
        <begin position="303"/>
        <end position="379"/>
    </location>
</feature>
<keyword evidence="3" id="KW-1185">Reference proteome</keyword>
<feature type="region of interest" description="Disordered" evidence="1">
    <location>
        <begin position="578"/>
        <end position="597"/>
    </location>
</feature>
<name>A0A2J7PZD6_9NEOP</name>
<feature type="compositionally biased region" description="Low complexity" evidence="1">
    <location>
        <begin position="352"/>
        <end position="374"/>
    </location>
</feature>
<dbReference type="OrthoDB" id="5418203at2759"/>
<dbReference type="STRING" id="105785.A0A2J7PZD6"/>
<dbReference type="Gene3D" id="3.30.70.330">
    <property type="match status" value="1"/>
</dbReference>
<evidence type="ECO:0000313" key="2">
    <source>
        <dbReference type="EMBL" id="PNF21698.1"/>
    </source>
</evidence>
<dbReference type="EMBL" id="NEVH01020335">
    <property type="protein sequence ID" value="PNF21698.1"/>
    <property type="molecule type" value="Genomic_DNA"/>
</dbReference>
<dbReference type="InterPro" id="IPR039884">
    <property type="entry name" value="R3HC1/R3HCL"/>
</dbReference>
<evidence type="ECO:0008006" key="4">
    <source>
        <dbReference type="Google" id="ProtNLM"/>
    </source>
</evidence>
<reference evidence="2 3" key="1">
    <citation type="submission" date="2017-12" db="EMBL/GenBank/DDBJ databases">
        <title>Hemimetabolous genomes reveal molecular basis of termite eusociality.</title>
        <authorList>
            <person name="Harrison M.C."/>
            <person name="Jongepier E."/>
            <person name="Robertson H.M."/>
            <person name="Arning N."/>
            <person name="Bitard-Feildel T."/>
            <person name="Chao H."/>
            <person name="Childers C.P."/>
            <person name="Dinh H."/>
            <person name="Doddapaneni H."/>
            <person name="Dugan S."/>
            <person name="Gowin J."/>
            <person name="Greiner C."/>
            <person name="Han Y."/>
            <person name="Hu H."/>
            <person name="Hughes D.S.T."/>
            <person name="Huylmans A.-K."/>
            <person name="Kemena C."/>
            <person name="Kremer L.P.M."/>
            <person name="Lee S.L."/>
            <person name="Lopez-Ezquerra A."/>
            <person name="Mallet L."/>
            <person name="Monroy-Kuhn J.M."/>
            <person name="Moser A."/>
            <person name="Murali S.C."/>
            <person name="Muzny D.M."/>
            <person name="Otani S."/>
            <person name="Piulachs M.-D."/>
            <person name="Poelchau M."/>
            <person name="Qu J."/>
            <person name="Schaub F."/>
            <person name="Wada-Katsumata A."/>
            <person name="Worley K.C."/>
            <person name="Xie Q."/>
            <person name="Ylla G."/>
            <person name="Poulsen M."/>
            <person name="Gibbs R.A."/>
            <person name="Schal C."/>
            <person name="Richards S."/>
            <person name="Belles X."/>
            <person name="Korb J."/>
            <person name="Bornberg-Bauer E."/>
        </authorList>
    </citation>
    <scope>NUCLEOTIDE SEQUENCE [LARGE SCALE GENOMIC DNA]</scope>
    <source>
        <tissue evidence="2">Whole body</tissue>
    </source>
</reference>